<evidence type="ECO:0000256" key="4">
    <source>
        <dbReference type="ARBA" id="ARBA00022496"/>
    </source>
</evidence>
<evidence type="ECO:0000256" key="5">
    <source>
        <dbReference type="ARBA" id="ARBA00022692"/>
    </source>
</evidence>
<dbReference type="Pfam" id="PF07715">
    <property type="entry name" value="Plug"/>
    <property type="match status" value="1"/>
</dbReference>
<evidence type="ECO:0000256" key="9">
    <source>
        <dbReference type="ARBA" id="ARBA00023136"/>
    </source>
</evidence>
<keyword evidence="3 11" id="KW-1134">Transmembrane beta strand</keyword>
<evidence type="ECO:0000256" key="12">
    <source>
        <dbReference type="RuleBase" id="RU003357"/>
    </source>
</evidence>
<comment type="similarity">
    <text evidence="11 12">Belongs to the TonB-dependent receptor family.</text>
</comment>
<dbReference type="RefSeq" id="WP_311402159.1">
    <property type="nucleotide sequence ID" value="NZ_JAVRBG010000011.1"/>
</dbReference>
<comment type="caution">
    <text evidence="15">The sequence shown here is derived from an EMBL/GenBank/DDBJ whole genome shotgun (WGS) entry which is preliminary data.</text>
</comment>
<dbReference type="InterPro" id="IPR012910">
    <property type="entry name" value="Plug_dom"/>
</dbReference>
<evidence type="ECO:0000256" key="3">
    <source>
        <dbReference type="ARBA" id="ARBA00022452"/>
    </source>
</evidence>
<keyword evidence="7" id="KW-0406">Ion transport</keyword>
<keyword evidence="15" id="KW-0675">Receptor</keyword>
<keyword evidence="2 11" id="KW-0813">Transport</keyword>
<dbReference type="SUPFAM" id="SSF56935">
    <property type="entry name" value="Porins"/>
    <property type="match status" value="1"/>
</dbReference>
<evidence type="ECO:0000313" key="16">
    <source>
        <dbReference type="Proteomes" id="UP001182991"/>
    </source>
</evidence>
<dbReference type="PROSITE" id="PS52016">
    <property type="entry name" value="TONB_DEPENDENT_REC_3"/>
    <property type="match status" value="1"/>
</dbReference>
<evidence type="ECO:0000259" key="13">
    <source>
        <dbReference type="Pfam" id="PF00593"/>
    </source>
</evidence>
<protein>
    <submittedName>
        <fullName evidence="15">TonB-dependent receptor</fullName>
    </submittedName>
</protein>
<dbReference type="InterPro" id="IPR037066">
    <property type="entry name" value="Plug_dom_sf"/>
</dbReference>
<keyword evidence="6" id="KW-0408">Iron</keyword>
<dbReference type="Proteomes" id="UP001182991">
    <property type="component" value="Unassembled WGS sequence"/>
</dbReference>
<feature type="domain" description="TonB-dependent receptor plug" evidence="14">
    <location>
        <begin position="46"/>
        <end position="153"/>
    </location>
</feature>
<evidence type="ECO:0000313" key="15">
    <source>
        <dbReference type="EMBL" id="MDT0295218.1"/>
    </source>
</evidence>
<evidence type="ECO:0000256" key="1">
    <source>
        <dbReference type="ARBA" id="ARBA00004571"/>
    </source>
</evidence>
<name>A0ABU2KKG0_9FLAO</name>
<dbReference type="PANTHER" id="PTHR32552:SF81">
    <property type="entry name" value="TONB-DEPENDENT OUTER MEMBRANE RECEPTOR"/>
    <property type="match status" value="1"/>
</dbReference>
<keyword evidence="9 11" id="KW-0472">Membrane</keyword>
<evidence type="ECO:0000256" key="10">
    <source>
        <dbReference type="ARBA" id="ARBA00023237"/>
    </source>
</evidence>
<keyword evidence="10 11" id="KW-0998">Cell outer membrane</keyword>
<dbReference type="Pfam" id="PF00593">
    <property type="entry name" value="TonB_dep_Rec_b-barrel"/>
    <property type="match status" value="1"/>
</dbReference>
<evidence type="ECO:0000259" key="14">
    <source>
        <dbReference type="Pfam" id="PF07715"/>
    </source>
</evidence>
<dbReference type="Gene3D" id="2.170.130.10">
    <property type="entry name" value="TonB-dependent receptor, plug domain"/>
    <property type="match status" value="1"/>
</dbReference>
<reference evidence="16" key="1">
    <citation type="submission" date="2023-07" db="EMBL/GenBank/DDBJ databases">
        <title>Isolating and identifying novel microbial strains from the Mariana Trench.</title>
        <authorList>
            <person name="Fu H."/>
        </authorList>
    </citation>
    <scope>NUCLEOTIDE SEQUENCE [LARGE SCALE GENOMIC DNA]</scope>
    <source>
        <strain evidence="16">T-y2</strain>
    </source>
</reference>
<accession>A0ABU2KKG0</accession>
<evidence type="ECO:0000256" key="11">
    <source>
        <dbReference type="PROSITE-ProRule" id="PRU01360"/>
    </source>
</evidence>
<sequence>MKAPFFLYGFVFVVCSNWSIQAQKLQDSTLLDQVILKAPSWQGELTKTPAAVNLLEQPDLNRGTANLLTESFNRIPGVYTQAGALNTNRISIRGIGSRAQYGTNRVKAYFNEIPLSTGDGETVINDIDLDVVDRVEIIKGPNSSLYGSGLGGVIQVMPFAPEEEQSFTKISSVFGSYGLQKQTASLGYSKKNASVFASYNHLKQEGYRENSDYDRQSFHLNSSISISEKSTLSILGNFTCLKAYIPSSISLSAFKENPRQAAFTWKSAKGYESYDRLLLGISYAYQFSEKLGQTTSFFTNYKNAYEPRPFDILKQKIYNLGARTRFTYQNQVFQLPIKASIGAEVLQENYTGSNFENLYEDFPNQGSVRGEIISNLEQDRNYYNVFAQAEIQALSKLKFVGGININTTKYTLSNLFTEEVTTPKSKGNFKTILAPRIAALYEITRQKNLYLNISKGFSIPTVDETLTPQGNINNTLKPEIGWNYELGFKGSWGKNVYTEVALYSIQVKDLLVAERVGKDRYVGKNAGKTNHNGLEFLLKYNWNFNQNLQFQTYASAELNAYSFDDFKDEGEDYSGNELTGVPEHKINFGVDAVLFKHFGLNTNMLWISEIPLNDENSLYSSSYQLLNLKASYNLQLLSNMEMNFSLGVNNLLNETYAISILPNAVGFGGKEPRYFYPGNDRNFYGGLSLNYTL</sequence>
<dbReference type="InterPro" id="IPR039426">
    <property type="entry name" value="TonB-dep_rcpt-like"/>
</dbReference>
<evidence type="ECO:0000256" key="2">
    <source>
        <dbReference type="ARBA" id="ARBA00022448"/>
    </source>
</evidence>
<proteinExistence type="inferred from homology"/>
<dbReference type="InterPro" id="IPR036942">
    <property type="entry name" value="Beta-barrel_TonB_sf"/>
</dbReference>
<dbReference type="EMBL" id="JAVRBG010000011">
    <property type="protein sequence ID" value="MDT0295218.1"/>
    <property type="molecule type" value="Genomic_DNA"/>
</dbReference>
<organism evidence="15 16">
    <name type="scientific">Mesonia ostreae</name>
    <dbReference type="NCBI Taxonomy" id="861110"/>
    <lineage>
        <taxon>Bacteria</taxon>
        <taxon>Pseudomonadati</taxon>
        <taxon>Bacteroidota</taxon>
        <taxon>Flavobacteriia</taxon>
        <taxon>Flavobacteriales</taxon>
        <taxon>Flavobacteriaceae</taxon>
        <taxon>Mesonia</taxon>
    </lineage>
</organism>
<keyword evidence="16" id="KW-1185">Reference proteome</keyword>
<evidence type="ECO:0000256" key="6">
    <source>
        <dbReference type="ARBA" id="ARBA00023004"/>
    </source>
</evidence>
<dbReference type="InterPro" id="IPR000531">
    <property type="entry name" value="Beta-barrel_TonB"/>
</dbReference>
<keyword evidence="4" id="KW-0410">Iron transport</keyword>
<feature type="domain" description="TonB-dependent receptor-like beta-barrel" evidence="13">
    <location>
        <begin position="261"/>
        <end position="651"/>
    </location>
</feature>
<gene>
    <name evidence="15" type="ORF">RLT85_11305</name>
</gene>
<keyword evidence="5 11" id="KW-0812">Transmembrane</keyword>
<evidence type="ECO:0000256" key="8">
    <source>
        <dbReference type="ARBA" id="ARBA00023077"/>
    </source>
</evidence>
<dbReference type="PANTHER" id="PTHR32552">
    <property type="entry name" value="FERRICHROME IRON RECEPTOR-RELATED"/>
    <property type="match status" value="1"/>
</dbReference>
<evidence type="ECO:0000256" key="7">
    <source>
        <dbReference type="ARBA" id="ARBA00023065"/>
    </source>
</evidence>
<comment type="subcellular location">
    <subcellularLocation>
        <location evidence="1 11">Cell outer membrane</location>
        <topology evidence="1 11">Multi-pass membrane protein</topology>
    </subcellularLocation>
</comment>
<dbReference type="Gene3D" id="2.40.170.20">
    <property type="entry name" value="TonB-dependent receptor, beta-barrel domain"/>
    <property type="match status" value="1"/>
</dbReference>
<keyword evidence="8 12" id="KW-0798">TonB box</keyword>